<keyword evidence="2" id="KW-1185">Reference proteome</keyword>
<gene>
    <name evidence="1" type="ORF">RRG08_039395</name>
</gene>
<protein>
    <submittedName>
        <fullName evidence="1">Uncharacterized protein</fullName>
    </submittedName>
</protein>
<organism evidence="1 2">
    <name type="scientific">Elysia crispata</name>
    <name type="common">lettuce slug</name>
    <dbReference type="NCBI Taxonomy" id="231223"/>
    <lineage>
        <taxon>Eukaryota</taxon>
        <taxon>Metazoa</taxon>
        <taxon>Spiralia</taxon>
        <taxon>Lophotrochozoa</taxon>
        <taxon>Mollusca</taxon>
        <taxon>Gastropoda</taxon>
        <taxon>Heterobranchia</taxon>
        <taxon>Euthyneura</taxon>
        <taxon>Panpulmonata</taxon>
        <taxon>Sacoglossa</taxon>
        <taxon>Placobranchoidea</taxon>
        <taxon>Plakobranchidae</taxon>
        <taxon>Elysia</taxon>
    </lineage>
</organism>
<comment type="caution">
    <text evidence="1">The sequence shown here is derived from an EMBL/GenBank/DDBJ whole genome shotgun (WGS) entry which is preliminary data.</text>
</comment>
<reference evidence="1" key="1">
    <citation type="journal article" date="2023" name="G3 (Bethesda)">
        <title>A reference genome for the long-term kleptoplast-retaining sea slug Elysia crispata morphotype clarki.</title>
        <authorList>
            <person name="Eastman K.E."/>
            <person name="Pendleton A.L."/>
            <person name="Shaikh M.A."/>
            <person name="Suttiyut T."/>
            <person name="Ogas R."/>
            <person name="Tomko P."/>
            <person name="Gavelis G."/>
            <person name="Widhalm J.R."/>
            <person name="Wisecaver J.H."/>
        </authorList>
    </citation>
    <scope>NUCLEOTIDE SEQUENCE</scope>
    <source>
        <strain evidence="1">ECLA1</strain>
    </source>
</reference>
<dbReference type="AlphaFoldDB" id="A0AAE0XVL8"/>
<evidence type="ECO:0000313" key="1">
    <source>
        <dbReference type="EMBL" id="KAK3716600.1"/>
    </source>
</evidence>
<dbReference type="EMBL" id="JAWDGP010007472">
    <property type="protein sequence ID" value="KAK3716600.1"/>
    <property type="molecule type" value="Genomic_DNA"/>
</dbReference>
<sequence>MLFDPSVRDYQRTSRYQGVTEFISTKPLLGCQAASETASAGLDLLREVQSSWQQSRGGTGRATNKGCDELIITFCVLNQQRSFRHLQIASSTV</sequence>
<name>A0AAE0XVL8_9GAST</name>
<evidence type="ECO:0000313" key="2">
    <source>
        <dbReference type="Proteomes" id="UP001283361"/>
    </source>
</evidence>
<proteinExistence type="predicted"/>
<accession>A0AAE0XVL8</accession>
<dbReference type="Proteomes" id="UP001283361">
    <property type="component" value="Unassembled WGS sequence"/>
</dbReference>